<name>A0A369J975_HYPMA</name>
<dbReference type="EMBL" id="LUEZ02000113">
    <property type="protein sequence ID" value="RDB17167.1"/>
    <property type="molecule type" value="Genomic_DNA"/>
</dbReference>
<dbReference type="InParanoid" id="A0A369J975"/>
<dbReference type="Pfam" id="PF01926">
    <property type="entry name" value="MMR_HSR1"/>
    <property type="match status" value="1"/>
</dbReference>
<dbReference type="STRING" id="39966.A0A369J975"/>
<evidence type="ECO:0000313" key="3">
    <source>
        <dbReference type="Proteomes" id="UP000076154"/>
    </source>
</evidence>
<dbReference type="GO" id="GO:0005525">
    <property type="term" value="F:GTP binding"/>
    <property type="evidence" value="ECO:0007669"/>
    <property type="project" value="InterPro"/>
</dbReference>
<evidence type="ECO:0000313" key="2">
    <source>
        <dbReference type="EMBL" id="RDB17167.1"/>
    </source>
</evidence>
<dbReference type="PROSITE" id="PS00675">
    <property type="entry name" value="SIGMA54_INTERACT_1"/>
    <property type="match status" value="1"/>
</dbReference>
<comment type="caution">
    <text evidence="2">The sequence shown here is derived from an EMBL/GenBank/DDBJ whole genome shotgun (WGS) entry which is preliminary data.</text>
</comment>
<reference evidence="2" key="1">
    <citation type="submission" date="2018-04" db="EMBL/GenBank/DDBJ databases">
        <title>Whole genome sequencing of Hypsizygus marmoreus.</title>
        <authorList>
            <person name="Choi I.-G."/>
            <person name="Min B."/>
            <person name="Kim J.-G."/>
            <person name="Kim S."/>
            <person name="Oh Y.-L."/>
            <person name="Kong W.-S."/>
            <person name="Park H."/>
            <person name="Jeong J."/>
            <person name="Song E.-S."/>
        </authorList>
    </citation>
    <scope>NUCLEOTIDE SEQUENCE [LARGE SCALE GENOMIC DNA]</scope>
    <source>
        <strain evidence="2">51987-8</strain>
    </source>
</reference>
<dbReference type="Gene3D" id="3.40.50.300">
    <property type="entry name" value="P-loop containing nucleotide triphosphate hydrolases"/>
    <property type="match status" value="1"/>
</dbReference>
<dbReference type="SUPFAM" id="SSF52540">
    <property type="entry name" value="P-loop containing nucleoside triphosphate hydrolases"/>
    <property type="match status" value="1"/>
</dbReference>
<dbReference type="InterPro" id="IPR025662">
    <property type="entry name" value="Sigma_54_int_dom_ATP-bd_1"/>
</dbReference>
<sequence>MGAPPSLKIRDCDVIILILGQTGAGKSTFINSAIGRDLAEVGHNLGSHTSKIQPYAMTSRPSYPHRRIVLIDTPGFNDTWASDHKILNDIQDWFERSCKSSTQFAGILYLHEISQDRLPPESNYMSPTQLSKPETASNLVVATVKWEEVHQQKGEKNEALLKEHLKEMCDRGTQIVRFTRTTESACDVVDLMLRGKYTTVDFIQSELSRILPHDSFGDHRKVRHLGFLSTLFGRLLG</sequence>
<dbReference type="Proteomes" id="UP000076154">
    <property type="component" value="Unassembled WGS sequence"/>
</dbReference>
<proteinExistence type="predicted"/>
<feature type="domain" description="G" evidence="1">
    <location>
        <begin position="16"/>
        <end position="112"/>
    </location>
</feature>
<evidence type="ECO:0000259" key="1">
    <source>
        <dbReference type="Pfam" id="PF01926"/>
    </source>
</evidence>
<accession>A0A369J975</accession>
<organism evidence="2 3">
    <name type="scientific">Hypsizygus marmoreus</name>
    <name type="common">White beech mushroom</name>
    <name type="synonym">Agaricus marmoreus</name>
    <dbReference type="NCBI Taxonomy" id="39966"/>
    <lineage>
        <taxon>Eukaryota</taxon>
        <taxon>Fungi</taxon>
        <taxon>Dikarya</taxon>
        <taxon>Basidiomycota</taxon>
        <taxon>Agaricomycotina</taxon>
        <taxon>Agaricomycetes</taxon>
        <taxon>Agaricomycetidae</taxon>
        <taxon>Agaricales</taxon>
        <taxon>Tricholomatineae</taxon>
        <taxon>Lyophyllaceae</taxon>
        <taxon>Hypsizygus</taxon>
    </lineage>
</organism>
<gene>
    <name evidence="2" type="ORF">Hypma_001806</name>
</gene>
<protein>
    <recommendedName>
        <fullName evidence="1">G domain-containing protein</fullName>
    </recommendedName>
</protein>
<keyword evidence="3" id="KW-1185">Reference proteome</keyword>
<dbReference type="AlphaFoldDB" id="A0A369J975"/>
<dbReference type="InterPro" id="IPR027417">
    <property type="entry name" value="P-loop_NTPase"/>
</dbReference>
<dbReference type="InterPro" id="IPR006073">
    <property type="entry name" value="GTP-bd"/>
</dbReference>
<dbReference type="OrthoDB" id="3255035at2759"/>